<name>A0A5M8Q844_9MICO</name>
<reference evidence="10 11" key="1">
    <citation type="submission" date="2019-08" db="EMBL/GenBank/DDBJ databases">
        <title>Agrococcus lahaulensis sp. nov., isolated from a cold desert of the Indian Himalayas.</title>
        <authorList>
            <person name="Qu J.H."/>
        </authorList>
    </citation>
    <scope>NUCLEOTIDE SEQUENCE [LARGE SCALE GENOMIC DNA]</scope>
    <source>
        <strain evidence="10 11">NS18</strain>
    </source>
</reference>
<feature type="transmembrane region" description="Helical" evidence="8">
    <location>
        <begin position="73"/>
        <end position="94"/>
    </location>
</feature>
<evidence type="ECO:0000256" key="1">
    <source>
        <dbReference type="ARBA" id="ARBA00004651"/>
    </source>
</evidence>
<evidence type="ECO:0000256" key="3">
    <source>
        <dbReference type="ARBA" id="ARBA00022475"/>
    </source>
</evidence>
<keyword evidence="6 8" id="KW-0472">Membrane</keyword>
<feature type="transmembrane region" description="Helical" evidence="8">
    <location>
        <begin position="48"/>
        <end position="67"/>
    </location>
</feature>
<dbReference type="Pfam" id="PF07690">
    <property type="entry name" value="MFS_1"/>
    <property type="match status" value="1"/>
</dbReference>
<evidence type="ECO:0000313" key="10">
    <source>
        <dbReference type="EMBL" id="KAA6431261.1"/>
    </source>
</evidence>
<dbReference type="PANTHER" id="PTHR43045">
    <property type="entry name" value="SHIKIMATE TRANSPORTER"/>
    <property type="match status" value="1"/>
</dbReference>
<evidence type="ECO:0000256" key="2">
    <source>
        <dbReference type="ARBA" id="ARBA00022448"/>
    </source>
</evidence>
<dbReference type="GO" id="GO:0005886">
    <property type="term" value="C:plasma membrane"/>
    <property type="evidence" value="ECO:0007669"/>
    <property type="project" value="UniProtKB-SubCell"/>
</dbReference>
<keyword evidence="11" id="KW-1185">Reference proteome</keyword>
<proteinExistence type="predicted"/>
<feature type="transmembrane region" description="Helical" evidence="8">
    <location>
        <begin position="208"/>
        <end position="227"/>
    </location>
</feature>
<keyword evidence="2" id="KW-0813">Transport</keyword>
<dbReference type="InterPro" id="IPR036259">
    <property type="entry name" value="MFS_trans_sf"/>
</dbReference>
<feature type="transmembrane region" description="Helical" evidence="8">
    <location>
        <begin position="130"/>
        <end position="150"/>
    </location>
</feature>
<feature type="transmembrane region" description="Helical" evidence="8">
    <location>
        <begin position="106"/>
        <end position="124"/>
    </location>
</feature>
<dbReference type="InterPro" id="IPR011701">
    <property type="entry name" value="MFS"/>
</dbReference>
<dbReference type="PROSITE" id="PS00217">
    <property type="entry name" value="SUGAR_TRANSPORT_2"/>
    <property type="match status" value="1"/>
</dbReference>
<keyword evidence="5 8" id="KW-1133">Transmembrane helix</keyword>
<organism evidence="10 11">
    <name type="scientific">Agrococcus sediminis</name>
    <dbReference type="NCBI Taxonomy" id="2599924"/>
    <lineage>
        <taxon>Bacteria</taxon>
        <taxon>Bacillati</taxon>
        <taxon>Actinomycetota</taxon>
        <taxon>Actinomycetes</taxon>
        <taxon>Micrococcales</taxon>
        <taxon>Microbacteriaceae</taxon>
        <taxon>Agrococcus</taxon>
    </lineage>
</organism>
<feature type="transmembrane region" description="Helical" evidence="8">
    <location>
        <begin position="296"/>
        <end position="319"/>
    </location>
</feature>
<evidence type="ECO:0000256" key="7">
    <source>
        <dbReference type="SAM" id="MobiDB-lite"/>
    </source>
</evidence>
<feature type="transmembrane region" description="Helical" evidence="8">
    <location>
        <begin position="417"/>
        <end position="438"/>
    </location>
</feature>
<protein>
    <submittedName>
        <fullName evidence="10">MHS family MFS transporter</fullName>
    </submittedName>
</protein>
<dbReference type="PROSITE" id="PS50850">
    <property type="entry name" value="MFS"/>
    <property type="match status" value="1"/>
</dbReference>
<comment type="caution">
    <text evidence="10">The sequence shown here is derived from an EMBL/GenBank/DDBJ whole genome shotgun (WGS) entry which is preliminary data.</text>
</comment>
<dbReference type="AlphaFoldDB" id="A0A5M8Q844"/>
<sequence>MLHPVRQRAPPGRSRGAPVITTPARPRTSTRRVAAAATVGTALESYDFYTYSYFAAFFAGPFFFSALGEAGALLASFATIGIAFVVRPIGAIVFGHLGDRIGRRSTLLITIALMGVATGLVGLLPTGEDWVLFGAVALVVLRVVQGLSLGGEWGGAVLLATEHADARRRPFFASLPQLGSPIGSVAAGGLMLAMFFGLGPEAMAAWGWRIPFLIAIPLIAVSLYLRWSIDETPVFKELAATGQREKNPVWAAVRTQPAAFGVAILVALLGIGSYSLMNTYTMGYGVTALGFDEMQLLTAATIGGLLQFVTVPAFGWLATRIGSARVVALGAIGTLLIAFPIYWLLGSATFAVLVALMVVGGILPTASWAALGGTMQELFRGRHAYSALSVAYAIAAVLSGFIPSITAWLGTATDSAWWHPGLVLALLSALTLVGALAAQRMRHLGDEDADAAQAVVREEAPAPV</sequence>
<gene>
    <name evidence="10" type="ORF">FQ330_10850</name>
</gene>
<dbReference type="OrthoDB" id="8953821at2"/>
<feature type="transmembrane region" description="Helical" evidence="8">
    <location>
        <begin position="171"/>
        <end position="196"/>
    </location>
</feature>
<keyword evidence="4 8" id="KW-0812">Transmembrane</keyword>
<evidence type="ECO:0000256" key="6">
    <source>
        <dbReference type="ARBA" id="ARBA00023136"/>
    </source>
</evidence>
<dbReference type="SUPFAM" id="SSF103473">
    <property type="entry name" value="MFS general substrate transporter"/>
    <property type="match status" value="1"/>
</dbReference>
<accession>A0A5M8Q844</accession>
<evidence type="ECO:0000259" key="9">
    <source>
        <dbReference type="PROSITE" id="PS50850"/>
    </source>
</evidence>
<dbReference type="PANTHER" id="PTHR43045:SF1">
    <property type="entry name" value="SHIKIMATE TRANSPORTER"/>
    <property type="match status" value="1"/>
</dbReference>
<feature type="transmembrane region" description="Helical" evidence="8">
    <location>
        <begin position="258"/>
        <end position="276"/>
    </location>
</feature>
<evidence type="ECO:0000256" key="4">
    <source>
        <dbReference type="ARBA" id="ARBA00022692"/>
    </source>
</evidence>
<keyword evidence="3" id="KW-1003">Cell membrane</keyword>
<dbReference type="Gene3D" id="1.20.1250.20">
    <property type="entry name" value="MFS general substrate transporter like domains"/>
    <property type="match status" value="2"/>
</dbReference>
<feature type="transmembrane region" description="Helical" evidence="8">
    <location>
        <begin position="383"/>
        <end position="405"/>
    </location>
</feature>
<comment type="subcellular location">
    <subcellularLocation>
        <location evidence="1">Cell membrane</location>
        <topology evidence="1">Multi-pass membrane protein</topology>
    </subcellularLocation>
</comment>
<feature type="domain" description="Major facilitator superfamily (MFS) profile" evidence="9">
    <location>
        <begin position="33"/>
        <end position="446"/>
    </location>
</feature>
<dbReference type="Proteomes" id="UP000323221">
    <property type="component" value="Unassembled WGS sequence"/>
</dbReference>
<feature type="transmembrane region" description="Helical" evidence="8">
    <location>
        <begin position="351"/>
        <end position="371"/>
    </location>
</feature>
<dbReference type="InterPro" id="IPR020846">
    <property type="entry name" value="MFS_dom"/>
</dbReference>
<evidence type="ECO:0000256" key="5">
    <source>
        <dbReference type="ARBA" id="ARBA00022989"/>
    </source>
</evidence>
<dbReference type="EMBL" id="VOIR01000016">
    <property type="protein sequence ID" value="KAA6431261.1"/>
    <property type="molecule type" value="Genomic_DNA"/>
</dbReference>
<dbReference type="GO" id="GO:0022857">
    <property type="term" value="F:transmembrane transporter activity"/>
    <property type="evidence" value="ECO:0007669"/>
    <property type="project" value="InterPro"/>
</dbReference>
<evidence type="ECO:0000256" key="8">
    <source>
        <dbReference type="SAM" id="Phobius"/>
    </source>
</evidence>
<evidence type="ECO:0000313" key="11">
    <source>
        <dbReference type="Proteomes" id="UP000323221"/>
    </source>
</evidence>
<feature type="transmembrane region" description="Helical" evidence="8">
    <location>
        <begin position="326"/>
        <end position="345"/>
    </location>
</feature>
<dbReference type="InterPro" id="IPR005829">
    <property type="entry name" value="Sugar_transporter_CS"/>
</dbReference>
<feature type="region of interest" description="Disordered" evidence="7">
    <location>
        <begin position="1"/>
        <end position="24"/>
    </location>
</feature>